<dbReference type="AlphaFoldDB" id="A0A292Q2A6"/>
<accession>A0A292Q2A6</accession>
<name>A0A292Q2A6_9PEZI</name>
<keyword evidence="2" id="KW-1185">Reference proteome</keyword>
<dbReference type="EMBL" id="LN890977">
    <property type="protein sequence ID" value="CUS13201.1"/>
    <property type="molecule type" value="Genomic_DNA"/>
</dbReference>
<evidence type="ECO:0008006" key="3">
    <source>
        <dbReference type="Google" id="ProtNLM"/>
    </source>
</evidence>
<sequence length="167" mass="18349">NEPAGPLGLHPRLCHLPLYPERDGWYSVLGQSIGTSDNPETVHAVKEANPENNVTIGGAPVNPSRDARLDLQRIFCQYYKCSGASGPHTCAPGRFTCEVPNCSWSRTFKTKQAFNRHYHAMQGNDRVDCPVEGCENVGARGIERADNLLAHLLNKHGISNSRPPYGN</sequence>
<dbReference type="Proteomes" id="UP001412239">
    <property type="component" value="Unassembled WGS sequence"/>
</dbReference>
<evidence type="ECO:0000313" key="1">
    <source>
        <dbReference type="EMBL" id="CUS13201.1"/>
    </source>
</evidence>
<feature type="non-terminal residue" evidence="1">
    <location>
        <position position="167"/>
    </location>
</feature>
<evidence type="ECO:0000313" key="2">
    <source>
        <dbReference type="Proteomes" id="UP001412239"/>
    </source>
</evidence>
<organism evidence="1 2">
    <name type="scientific">Tuber aestivum</name>
    <name type="common">summer truffle</name>
    <dbReference type="NCBI Taxonomy" id="59557"/>
    <lineage>
        <taxon>Eukaryota</taxon>
        <taxon>Fungi</taxon>
        <taxon>Dikarya</taxon>
        <taxon>Ascomycota</taxon>
        <taxon>Pezizomycotina</taxon>
        <taxon>Pezizomycetes</taxon>
        <taxon>Pezizales</taxon>
        <taxon>Tuberaceae</taxon>
        <taxon>Tuber</taxon>
    </lineage>
</organism>
<reference evidence="1" key="1">
    <citation type="submission" date="2015-10" db="EMBL/GenBank/DDBJ databases">
        <authorList>
            <person name="Regsiter A."/>
            <person name="william w."/>
        </authorList>
    </citation>
    <scope>NUCLEOTIDE SEQUENCE</scope>
    <source>
        <strain evidence="1">Montdore</strain>
    </source>
</reference>
<proteinExistence type="predicted"/>
<gene>
    <name evidence="1" type="ORF">GSTUAT00002715001</name>
</gene>
<protein>
    <recommendedName>
        <fullName evidence="3">C2H2-type domain-containing protein</fullName>
    </recommendedName>
</protein>